<reference evidence="8 9" key="1">
    <citation type="submission" date="2020-05" db="EMBL/GenBank/DDBJ databases">
        <title>Gimesia benthica sp. nov., a novel planctomycete isolated from a deep-sea water sample of the Northwest Indian Ocean.</title>
        <authorList>
            <person name="Wang J."/>
            <person name="Ruan C."/>
            <person name="Song L."/>
            <person name="Zhu Y."/>
            <person name="Li A."/>
            <person name="Zheng X."/>
            <person name="Wang L."/>
            <person name="Lu Z."/>
            <person name="Huang Y."/>
            <person name="Du W."/>
            <person name="Zhou Y."/>
            <person name="Huang L."/>
            <person name="Dai X."/>
        </authorList>
    </citation>
    <scope>NUCLEOTIDE SEQUENCE [LARGE SCALE GENOMIC DNA]</scope>
    <source>
        <strain evidence="8 9">YYQ-30</strain>
    </source>
</reference>
<keyword evidence="3" id="KW-0378">Hydrolase</keyword>
<dbReference type="SUPFAM" id="SSF52540">
    <property type="entry name" value="P-loop containing nucleoside triphosphate hydrolases"/>
    <property type="match status" value="1"/>
</dbReference>
<dbReference type="InterPro" id="IPR027094">
    <property type="entry name" value="Mitofusin_fam"/>
</dbReference>
<evidence type="ECO:0000256" key="3">
    <source>
        <dbReference type="ARBA" id="ARBA00022801"/>
    </source>
</evidence>
<keyword evidence="9" id="KW-1185">Reference proteome</keyword>
<gene>
    <name evidence="8" type="ORF">HMH01_17380</name>
</gene>
<evidence type="ECO:0000313" key="8">
    <source>
        <dbReference type="EMBL" id="NNU82211.1"/>
    </source>
</evidence>
<evidence type="ECO:0000256" key="6">
    <source>
        <dbReference type="SAM" id="Coils"/>
    </source>
</evidence>
<name>A0A849L871_9RHOB</name>
<dbReference type="GO" id="GO:0016020">
    <property type="term" value="C:membrane"/>
    <property type="evidence" value="ECO:0007669"/>
    <property type="project" value="UniProtKB-SubCell"/>
</dbReference>
<dbReference type="AlphaFoldDB" id="A0A849L871"/>
<protein>
    <recommendedName>
        <fullName evidence="7">Dynamin N-terminal domain-containing protein</fullName>
    </recommendedName>
</protein>
<proteinExistence type="predicted"/>
<comment type="caution">
    <text evidence="8">The sequence shown here is derived from an EMBL/GenBank/DDBJ whole genome shotgun (WGS) entry which is preliminary data.</text>
</comment>
<dbReference type="RefSeq" id="WP_171327075.1">
    <property type="nucleotide sequence ID" value="NZ_JABFBC010000008.1"/>
</dbReference>
<dbReference type="EMBL" id="JABFBC010000008">
    <property type="protein sequence ID" value="NNU82211.1"/>
    <property type="molecule type" value="Genomic_DNA"/>
</dbReference>
<evidence type="ECO:0000256" key="2">
    <source>
        <dbReference type="ARBA" id="ARBA00022741"/>
    </source>
</evidence>
<organism evidence="8 9">
    <name type="scientific">Halovulum dunhuangense</name>
    <dbReference type="NCBI Taxonomy" id="1505036"/>
    <lineage>
        <taxon>Bacteria</taxon>
        <taxon>Pseudomonadati</taxon>
        <taxon>Pseudomonadota</taxon>
        <taxon>Alphaproteobacteria</taxon>
        <taxon>Rhodobacterales</taxon>
        <taxon>Paracoccaceae</taxon>
        <taxon>Halovulum</taxon>
    </lineage>
</organism>
<sequence>MKDQKTQPCGHAGRGGFSAPLMDGWGRSLGTLDDLLSELAGLTEGVLRHQVEGLRERLRRTSPVVTIVGQVKAGKTALTNVLARRPGMLPSDVNPWTSVVTSVHMNPRAVAPGTAEFRFLSSDEWKKLKQGGGRLGEMARLVALDDESAELERQVDRMEAEARRRLGANFDMLLGGRHRFDYFDTPLLERYVCHGEQDGAPGRYSEMTRSADLYMEAPHCAIPLTLRDTPGVNDPFLVREQITLQALEDSDVCLLVLSAQQALTTSDVALVRILHAMKSDRVLLFVNRMDELDRPETEVPAIRAHIGKALGRWGLPVDIPVVFGSAARAQVALSPDFAGDAAAAWQDSGLPELEAALARAVAHGPAEEALRSLRADVANLLEAALRHAQHKAAERAAAALTDPEQIVARLEAMRTDARHRMERMIDRLTPEYRAVMNAQIASFADAECARFAEALSRQADAATWQADANMLRGLFHRAYFAHATELRERAQEVLDRLAREMGKLYGETLGDPRQVPSIRPAICPESGPPVALSMTLALDMQPGWWSGWFRRKAAPEARIKDLRRIILAESRHVTDTLERENLLPYYAVLHRVVDDQIELHAAILAEFVAAPDGAVPAVLQDTPGPGWQTGTIIAHLKDLAGRLVETNAPAPEMA</sequence>
<accession>A0A849L871</accession>
<dbReference type="InterPro" id="IPR045063">
    <property type="entry name" value="Dynamin_N"/>
</dbReference>
<keyword evidence="6" id="KW-0175">Coiled coil</keyword>
<dbReference type="PANTHER" id="PTHR10465">
    <property type="entry name" value="TRANSMEMBRANE GTPASE FZO1"/>
    <property type="match status" value="1"/>
</dbReference>
<keyword evidence="2" id="KW-0547">Nucleotide-binding</keyword>
<dbReference type="Pfam" id="PF00350">
    <property type="entry name" value="Dynamin_N"/>
    <property type="match status" value="1"/>
</dbReference>
<evidence type="ECO:0000256" key="5">
    <source>
        <dbReference type="ARBA" id="ARBA00023136"/>
    </source>
</evidence>
<keyword evidence="4" id="KW-0342">GTP-binding</keyword>
<feature type="coiled-coil region" evidence="6">
    <location>
        <begin position="480"/>
        <end position="507"/>
    </location>
</feature>
<feature type="domain" description="Dynamin N-terminal" evidence="7">
    <location>
        <begin position="65"/>
        <end position="287"/>
    </location>
</feature>
<dbReference type="PANTHER" id="PTHR10465:SF0">
    <property type="entry name" value="SARCALUMENIN"/>
    <property type="match status" value="1"/>
</dbReference>
<keyword evidence="5" id="KW-0472">Membrane</keyword>
<evidence type="ECO:0000256" key="4">
    <source>
        <dbReference type="ARBA" id="ARBA00023134"/>
    </source>
</evidence>
<evidence type="ECO:0000259" key="7">
    <source>
        <dbReference type="Pfam" id="PF00350"/>
    </source>
</evidence>
<dbReference type="GO" id="GO:0003924">
    <property type="term" value="F:GTPase activity"/>
    <property type="evidence" value="ECO:0007669"/>
    <property type="project" value="InterPro"/>
</dbReference>
<dbReference type="GO" id="GO:0005525">
    <property type="term" value="F:GTP binding"/>
    <property type="evidence" value="ECO:0007669"/>
    <property type="project" value="UniProtKB-KW"/>
</dbReference>
<evidence type="ECO:0000313" key="9">
    <source>
        <dbReference type="Proteomes" id="UP000572377"/>
    </source>
</evidence>
<dbReference type="Proteomes" id="UP000572377">
    <property type="component" value="Unassembled WGS sequence"/>
</dbReference>
<dbReference type="InterPro" id="IPR027417">
    <property type="entry name" value="P-loop_NTPase"/>
</dbReference>
<dbReference type="Gene3D" id="3.40.50.300">
    <property type="entry name" value="P-loop containing nucleotide triphosphate hydrolases"/>
    <property type="match status" value="1"/>
</dbReference>
<comment type="subcellular location">
    <subcellularLocation>
        <location evidence="1">Membrane</location>
    </subcellularLocation>
</comment>
<evidence type="ECO:0000256" key="1">
    <source>
        <dbReference type="ARBA" id="ARBA00004370"/>
    </source>
</evidence>